<dbReference type="PROSITE" id="PS50294">
    <property type="entry name" value="WD_REPEATS_REGION"/>
    <property type="match status" value="1"/>
</dbReference>
<dbReference type="InterPro" id="IPR027417">
    <property type="entry name" value="P-loop_NTPase"/>
</dbReference>
<proteinExistence type="predicted"/>
<feature type="repeat" description="WD" evidence="3">
    <location>
        <begin position="1041"/>
        <end position="1085"/>
    </location>
</feature>
<evidence type="ECO:0000313" key="5">
    <source>
        <dbReference type="EMBL" id="AXV08683.1"/>
    </source>
</evidence>
<evidence type="ECO:0000256" key="1">
    <source>
        <dbReference type="ARBA" id="ARBA00022574"/>
    </source>
</evidence>
<feature type="repeat" description="WD" evidence="3">
    <location>
        <begin position="596"/>
        <end position="637"/>
    </location>
</feature>
<protein>
    <submittedName>
        <fullName evidence="5">High-affnity carbon uptake protein Hat/HatR</fullName>
    </submittedName>
</protein>
<feature type="repeat" description="WD" evidence="3">
    <location>
        <begin position="772"/>
        <end position="816"/>
    </location>
</feature>
<feature type="domain" description="Orc1-like AAA ATPase" evidence="4">
    <location>
        <begin position="95"/>
        <end position="241"/>
    </location>
</feature>
<feature type="repeat" description="WD" evidence="3">
    <location>
        <begin position="638"/>
        <end position="681"/>
    </location>
</feature>
<evidence type="ECO:0000256" key="2">
    <source>
        <dbReference type="ARBA" id="ARBA00022737"/>
    </source>
</evidence>
<dbReference type="Proteomes" id="UP000264006">
    <property type="component" value="Chromosome"/>
</dbReference>
<dbReference type="Pfam" id="PF00400">
    <property type="entry name" value="WD40"/>
    <property type="match status" value="9"/>
</dbReference>
<dbReference type="InterPro" id="IPR041664">
    <property type="entry name" value="AAA_16"/>
</dbReference>
<dbReference type="SMART" id="SM00320">
    <property type="entry name" value="WD40"/>
    <property type="match status" value="13"/>
</dbReference>
<feature type="repeat" description="WD" evidence="3">
    <location>
        <begin position="817"/>
        <end position="861"/>
    </location>
</feature>
<dbReference type="InterPro" id="IPR020472">
    <property type="entry name" value="WD40_PAC1"/>
</dbReference>
<dbReference type="PANTHER" id="PTHR19848:SF8">
    <property type="entry name" value="F-BOX AND WD REPEAT DOMAIN CONTAINING 7"/>
    <property type="match status" value="1"/>
</dbReference>
<dbReference type="SUPFAM" id="SSF50978">
    <property type="entry name" value="WD40 repeat-like"/>
    <property type="match status" value="1"/>
</dbReference>
<evidence type="ECO:0000256" key="3">
    <source>
        <dbReference type="PROSITE-ProRule" id="PRU00221"/>
    </source>
</evidence>
<keyword evidence="1 3" id="KW-0853">WD repeat</keyword>
<feature type="repeat" description="WD" evidence="3">
    <location>
        <begin position="1131"/>
        <end position="1175"/>
    </location>
</feature>
<sequence>MLDEVIAELSANEKHGADNQPFFEGRSFVNALWDRNDNFRGKVSLPAENSGVRRYLPNPNYRPQRVEPAGRPELAGLGTTREEIDAHWGPRGEHVVGRTTTLRALVDYLQTGRFGGEATGMLVVTGPAGSGKSAILSRLVLASDPGFAGRYPDLVTALGQVPAGLIDVAVHAQQRTTLEVALQLAEHLSIEGDLTSVDGIVNTIHSADLGSRCIVVDAIDESRDPLAMLRDLLHPLAMSSLRVLIGVRSVAGGDRRPRDAGGQLGDQHLLQLLSRYPLIDVSEDPNTTEDLSALAVHLLGVHPQARHVARLLASQAFPSFLLVRQIAGQLARDPGTDVDDARIARLVDAGVVGVLARDVINVVGHGNVEGRQKMTTLLRVAALSNGRGIPWQDLWTQLAGAIDPTGLTYTDGDVQRLATSTLRAHLRVGLEHDVTVYRPSHEKIREVLTDEPDKVAAGETGGEPEVRWPDPAEAHAGLLQEGLRLLREGASAGDAYLRENLPLHAADADMTQALLDAVDVLPVIHRTLLPVAAQARRLSGPGQRVARALAQIGHGWTNEAPIGNAASLRLAAASTAAPSPMAWTRTPQRPVRTLPVGSHATAVVAVPDVDGGHLLASAGFGGTVQLWDPTSGEVVGRPIDHGGRVSALAVVPDGAGGRLLASAGDGGVRLWDPTSGEVVGRPIDQGGRVSALAVVPDGAGGHLLASAGDAGTVKLWDPTSRKAVGRPIAHGTPVSALAVVADGAGRHLLASAGDAGTVKLWDLTSRKAVGRPIAHGGRVSALAVVPDGAGGHLLASAGNDRTVKLWDPTSGVAVGRPIDHGGRVSALAVVADRAGGHLLASAGNEGTVKLWDPTSGRVVGRPIAHGTPVSALGVVADGAGGHLLASAGNGGTVKLWDLTSGWAVGRPIAHGTPVSALGVVPDRAGGHLLASAGNGGTVKLWHPTIGEAVGRPIDHGGRLYALAVVPDRAGGHLLASAGYDGTVKLWHPTIGEAVGRPIDHGGCVNALTVVPDGAEGHLLASAGAGGVRLWDLTSRKAVGRPIAHGDYVNALTVVPDGAGGHLLASAGFGRTVKLWDPTSGEAVGRPIEHGGWVDVLAVVADGAGRHLLASAGSDGTVKLWDPTSGESVGRPIDHGGRVSALAVVADGAGGHLLASAGSGGTVRLWDPTSGAAVCSLTTTAAISSLAIWRFDRECWVAISWVDGGIGALRLDDLLTGSVGPSVGRSQRNAVR</sequence>
<dbReference type="PANTHER" id="PTHR19848">
    <property type="entry name" value="WD40 REPEAT PROTEIN"/>
    <property type="match status" value="1"/>
</dbReference>
<dbReference type="Pfam" id="PF13191">
    <property type="entry name" value="AAA_16"/>
    <property type="match status" value="1"/>
</dbReference>
<name>A0A346Y2I6_9ACTN</name>
<dbReference type="InterPro" id="IPR011047">
    <property type="entry name" value="Quinoprotein_ADH-like_sf"/>
</dbReference>
<dbReference type="InterPro" id="IPR036322">
    <property type="entry name" value="WD40_repeat_dom_sf"/>
</dbReference>
<evidence type="ECO:0000313" key="6">
    <source>
        <dbReference type="Proteomes" id="UP000264006"/>
    </source>
</evidence>
<dbReference type="SUPFAM" id="SSF52540">
    <property type="entry name" value="P-loop containing nucleoside triphosphate hydrolases"/>
    <property type="match status" value="1"/>
</dbReference>
<dbReference type="PROSITE" id="PS50082">
    <property type="entry name" value="WD_REPEATS_2"/>
    <property type="match status" value="10"/>
</dbReference>
<feature type="repeat" description="WD" evidence="3">
    <location>
        <begin position="862"/>
        <end position="906"/>
    </location>
</feature>
<dbReference type="EMBL" id="CP031165">
    <property type="protein sequence ID" value="AXV08683.1"/>
    <property type="molecule type" value="Genomic_DNA"/>
</dbReference>
<dbReference type="KEGG" id="euz:DVS28_a4014"/>
<accession>A0A346Y2I6</accession>
<gene>
    <name evidence="5" type="ORF">DVS28_a4014</name>
</gene>
<dbReference type="AlphaFoldDB" id="A0A346Y2I6"/>
<feature type="repeat" description="WD" evidence="3">
    <location>
        <begin position="1107"/>
        <end position="1130"/>
    </location>
</feature>
<keyword evidence="6" id="KW-1185">Reference proteome</keyword>
<feature type="repeat" description="WD" evidence="3">
    <location>
        <begin position="727"/>
        <end position="771"/>
    </location>
</feature>
<dbReference type="PRINTS" id="PR00320">
    <property type="entry name" value="GPROTEINBRPT"/>
</dbReference>
<reference evidence="5 6" key="1">
    <citation type="submission" date="2018-09" db="EMBL/GenBank/DDBJ databases">
        <title>Complete genome sequence of Euzebya sp. DY32-46 isolated from seawater of Pacific Ocean.</title>
        <authorList>
            <person name="Xu L."/>
            <person name="Wu Y.-H."/>
            <person name="Xu X.-W."/>
        </authorList>
    </citation>
    <scope>NUCLEOTIDE SEQUENCE [LARGE SCALE GENOMIC DNA]</scope>
    <source>
        <strain evidence="5 6">DY32-46</strain>
    </source>
</reference>
<feature type="repeat" description="WD" evidence="3">
    <location>
        <begin position="952"/>
        <end position="986"/>
    </location>
</feature>
<evidence type="ECO:0000259" key="4">
    <source>
        <dbReference type="Pfam" id="PF13191"/>
    </source>
</evidence>
<dbReference type="SUPFAM" id="SSF50998">
    <property type="entry name" value="Quinoprotein alcohol dehydrogenase-like"/>
    <property type="match status" value="1"/>
</dbReference>
<dbReference type="Gene3D" id="2.130.10.10">
    <property type="entry name" value="YVTN repeat-like/Quinoprotein amine dehydrogenase"/>
    <property type="match status" value="5"/>
</dbReference>
<dbReference type="InterPro" id="IPR001680">
    <property type="entry name" value="WD40_rpt"/>
</dbReference>
<keyword evidence="2" id="KW-0677">Repeat</keyword>
<dbReference type="CDD" id="cd00200">
    <property type="entry name" value="WD40"/>
    <property type="match status" value="2"/>
</dbReference>
<dbReference type="InterPro" id="IPR015943">
    <property type="entry name" value="WD40/YVTN_repeat-like_dom_sf"/>
</dbReference>
<organism evidence="5 6">
    <name type="scientific">Euzebya pacifica</name>
    <dbReference type="NCBI Taxonomy" id="1608957"/>
    <lineage>
        <taxon>Bacteria</taxon>
        <taxon>Bacillati</taxon>
        <taxon>Actinomycetota</taxon>
        <taxon>Nitriliruptoria</taxon>
        <taxon>Euzebyales</taxon>
    </lineage>
</organism>